<comment type="caution">
    <text evidence="10">The sequence shown here is derived from an EMBL/GenBank/DDBJ whole genome shotgun (WGS) entry which is preliminary data.</text>
</comment>
<evidence type="ECO:0000256" key="7">
    <source>
        <dbReference type="ARBA" id="ARBA00023136"/>
    </source>
</evidence>
<dbReference type="PANTHER" id="PTHR21716">
    <property type="entry name" value="TRANSMEMBRANE PROTEIN"/>
    <property type="match status" value="1"/>
</dbReference>
<feature type="transmembrane region" description="Helical" evidence="9">
    <location>
        <begin position="271"/>
        <end position="296"/>
    </location>
</feature>
<sequence length="408" mass="42506">MTDDKITTRDDAAASLPPALRISAAVSWRFLVIGLALYVLGLVLSRIYVVVIPVAIALLLSALLAPAVSALARWGVPRVLATVVMLIGGLAAVGGVLTFVINAFIAGFPSLQDQVIRSLNELRMWLAQGPLHINDQQISNYLDQARNWLEANQAMLTSGALSTAGTFGNLLTGILLMLFTLIFLLYDGRRVWLFVIRLVPRGVRARVDLAGVRGFASLVGYVRATALVAVVDALGIGLGLAILGVPLAVPLAALVFLGGFVPIVGAVASGVVAVLVALVTKGWITALIVLGIVLAVQQLEGNVLQPLLLGRAVQVHALAVVLSISIGVVVSGIIGALLAVPLVAVLNSAIRSLVSGEDPDQEVTPTDPHEAVPVTPIPAEQHEADDGAVPGPDGEKHRDEPPSGEGRD</sequence>
<evidence type="ECO:0000256" key="6">
    <source>
        <dbReference type="ARBA" id="ARBA00022989"/>
    </source>
</evidence>
<feature type="transmembrane region" description="Helical" evidence="9">
    <location>
        <begin position="47"/>
        <end position="72"/>
    </location>
</feature>
<evidence type="ECO:0000256" key="1">
    <source>
        <dbReference type="ARBA" id="ARBA00004651"/>
    </source>
</evidence>
<feature type="compositionally biased region" description="Basic and acidic residues" evidence="8">
    <location>
        <begin position="393"/>
        <end position="408"/>
    </location>
</feature>
<evidence type="ECO:0000313" key="11">
    <source>
        <dbReference type="Proteomes" id="UP001564626"/>
    </source>
</evidence>
<comment type="similarity">
    <text evidence="2">Belongs to the autoinducer-2 exporter (AI-2E) (TC 2.A.86) family.</text>
</comment>
<evidence type="ECO:0000256" key="2">
    <source>
        <dbReference type="ARBA" id="ARBA00009773"/>
    </source>
</evidence>
<feature type="transmembrane region" description="Helical" evidence="9">
    <location>
        <begin position="20"/>
        <end position="41"/>
    </location>
</feature>
<keyword evidence="11" id="KW-1185">Reference proteome</keyword>
<evidence type="ECO:0000256" key="4">
    <source>
        <dbReference type="ARBA" id="ARBA00022475"/>
    </source>
</evidence>
<evidence type="ECO:0000256" key="8">
    <source>
        <dbReference type="SAM" id="MobiDB-lite"/>
    </source>
</evidence>
<gene>
    <name evidence="10" type="ORF">AB8O55_21160</name>
</gene>
<keyword evidence="7 9" id="KW-0472">Membrane</keyword>
<keyword evidence="4" id="KW-1003">Cell membrane</keyword>
<dbReference type="EMBL" id="JBGEHV010000045">
    <property type="protein sequence ID" value="MEY8041928.1"/>
    <property type="molecule type" value="Genomic_DNA"/>
</dbReference>
<evidence type="ECO:0000313" key="10">
    <source>
        <dbReference type="EMBL" id="MEY8041928.1"/>
    </source>
</evidence>
<dbReference type="PANTHER" id="PTHR21716:SF53">
    <property type="entry name" value="PERMEASE PERM-RELATED"/>
    <property type="match status" value="1"/>
</dbReference>
<keyword evidence="5 9" id="KW-0812">Transmembrane</keyword>
<dbReference type="Pfam" id="PF01594">
    <property type="entry name" value="AI-2E_transport"/>
    <property type="match status" value="1"/>
</dbReference>
<organism evidence="10 11">
    <name type="scientific">Saccharopolyspora cebuensis</name>
    <dbReference type="NCBI Taxonomy" id="418759"/>
    <lineage>
        <taxon>Bacteria</taxon>
        <taxon>Bacillati</taxon>
        <taxon>Actinomycetota</taxon>
        <taxon>Actinomycetes</taxon>
        <taxon>Pseudonocardiales</taxon>
        <taxon>Pseudonocardiaceae</taxon>
        <taxon>Saccharopolyspora</taxon>
    </lineage>
</organism>
<keyword evidence="6 9" id="KW-1133">Transmembrane helix</keyword>
<evidence type="ECO:0000256" key="3">
    <source>
        <dbReference type="ARBA" id="ARBA00022448"/>
    </source>
</evidence>
<feature type="transmembrane region" description="Helical" evidence="9">
    <location>
        <begin position="316"/>
        <end position="346"/>
    </location>
</feature>
<proteinExistence type="inferred from homology"/>
<comment type="subcellular location">
    <subcellularLocation>
        <location evidence="1">Cell membrane</location>
        <topology evidence="1">Multi-pass membrane protein</topology>
    </subcellularLocation>
</comment>
<feature type="transmembrane region" description="Helical" evidence="9">
    <location>
        <begin position="236"/>
        <end position="264"/>
    </location>
</feature>
<name>A0ABV4CN51_9PSEU</name>
<feature type="transmembrane region" description="Helical" evidence="9">
    <location>
        <begin position="167"/>
        <end position="186"/>
    </location>
</feature>
<evidence type="ECO:0000256" key="5">
    <source>
        <dbReference type="ARBA" id="ARBA00022692"/>
    </source>
</evidence>
<dbReference type="RefSeq" id="WP_345360233.1">
    <property type="nucleotide sequence ID" value="NZ_BAABII010000004.1"/>
</dbReference>
<evidence type="ECO:0000256" key="9">
    <source>
        <dbReference type="SAM" id="Phobius"/>
    </source>
</evidence>
<feature type="transmembrane region" description="Helical" evidence="9">
    <location>
        <begin position="79"/>
        <end position="105"/>
    </location>
</feature>
<dbReference type="Proteomes" id="UP001564626">
    <property type="component" value="Unassembled WGS sequence"/>
</dbReference>
<reference evidence="10 11" key="1">
    <citation type="submission" date="2024-08" db="EMBL/GenBank/DDBJ databases">
        <title>Genome mining of Saccharopolyspora cebuensis PGLac3 from Nigerian medicinal plant.</title>
        <authorList>
            <person name="Ezeobiora C.E."/>
            <person name="Igbokwe N.H."/>
            <person name="Amin D.H."/>
            <person name="Mendie U.E."/>
        </authorList>
    </citation>
    <scope>NUCLEOTIDE SEQUENCE [LARGE SCALE GENOMIC DNA]</scope>
    <source>
        <strain evidence="10 11">PGLac3</strain>
    </source>
</reference>
<protein>
    <submittedName>
        <fullName evidence="10">AI-2E family transporter</fullName>
    </submittedName>
</protein>
<keyword evidence="3" id="KW-0813">Transport</keyword>
<accession>A0ABV4CN51</accession>
<dbReference type="InterPro" id="IPR002549">
    <property type="entry name" value="AI-2E-like"/>
</dbReference>
<feature type="region of interest" description="Disordered" evidence="8">
    <location>
        <begin position="356"/>
        <end position="408"/>
    </location>
</feature>